<keyword evidence="13" id="KW-1185">Reference proteome</keyword>
<evidence type="ECO:0000256" key="2">
    <source>
        <dbReference type="ARBA" id="ARBA00004651"/>
    </source>
</evidence>
<dbReference type="SMART" id="SM00387">
    <property type="entry name" value="HATPase_c"/>
    <property type="match status" value="1"/>
</dbReference>
<protein>
    <recommendedName>
        <fullName evidence="3">histidine kinase</fullName>
        <ecNumber evidence="3">2.7.13.3</ecNumber>
    </recommendedName>
</protein>
<name>A0A146GCS8_TERSA</name>
<evidence type="ECO:0000259" key="11">
    <source>
        <dbReference type="PROSITE" id="PS50109"/>
    </source>
</evidence>
<dbReference type="GO" id="GO:0005524">
    <property type="term" value="F:ATP binding"/>
    <property type="evidence" value="ECO:0007669"/>
    <property type="project" value="UniProtKB-KW"/>
</dbReference>
<proteinExistence type="predicted"/>
<dbReference type="InterPro" id="IPR036890">
    <property type="entry name" value="HATPase_C_sf"/>
</dbReference>
<feature type="transmembrane region" description="Helical" evidence="10">
    <location>
        <begin position="106"/>
        <end position="135"/>
    </location>
</feature>
<dbReference type="InterPro" id="IPR050980">
    <property type="entry name" value="2C_sensor_his_kinase"/>
</dbReference>
<dbReference type="OrthoDB" id="9785252at2"/>
<gene>
    <name evidence="12" type="ORF">TSACC_22773</name>
</gene>
<feature type="transmembrane region" description="Helical" evidence="10">
    <location>
        <begin position="156"/>
        <end position="176"/>
    </location>
</feature>
<dbReference type="InterPro" id="IPR003594">
    <property type="entry name" value="HATPase_dom"/>
</dbReference>
<accession>A0A146GCS8</accession>
<evidence type="ECO:0000313" key="12">
    <source>
        <dbReference type="EMBL" id="GAT34348.1"/>
    </source>
</evidence>
<dbReference type="SUPFAM" id="SSF55874">
    <property type="entry name" value="ATPase domain of HSP90 chaperone/DNA topoisomerase II/histidine kinase"/>
    <property type="match status" value="1"/>
</dbReference>
<keyword evidence="9" id="KW-0067">ATP-binding</keyword>
<keyword evidence="5" id="KW-0597">Phosphoprotein</keyword>
<dbReference type="AlphaFoldDB" id="A0A146GCS8"/>
<dbReference type="InterPro" id="IPR003661">
    <property type="entry name" value="HisK_dim/P_dom"/>
</dbReference>
<reference evidence="13" key="1">
    <citation type="journal article" date="2017" name="Genome Announc.">
        <title>Draft Genome Sequence of Terrimicrobium sacchariphilum NM-5T, a Facultative Anaerobic Soil Bacterium of the Class Spartobacteria.</title>
        <authorList>
            <person name="Qiu Y.L."/>
            <person name="Tourlousse D.M."/>
            <person name="Matsuura N."/>
            <person name="Ohashi A."/>
            <person name="Sekiguchi Y."/>
        </authorList>
    </citation>
    <scope>NUCLEOTIDE SEQUENCE [LARGE SCALE GENOMIC DNA]</scope>
    <source>
        <strain evidence="13">NM-5</strain>
    </source>
</reference>
<dbReference type="STRING" id="690879.TSACC_22773"/>
<dbReference type="Pfam" id="PF02518">
    <property type="entry name" value="HATPase_c"/>
    <property type="match status" value="1"/>
</dbReference>
<comment type="subcellular location">
    <subcellularLocation>
        <location evidence="2">Cell membrane</location>
        <topology evidence="2">Multi-pass membrane protein</topology>
    </subcellularLocation>
</comment>
<dbReference type="CDD" id="cd00082">
    <property type="entry name" value="HisKA"/>
    <property type="match status" value="1"/>
</dbReference>
<evidence type="ECO:0000313" key="13">
    <source>
        <dbReference type="Proteomes" id="UP000076023"/>
    </source>
</evidence>
<keyword evidence="10" id="KW-0472">Membrane</keyword>
<evidence type="ECO:0000256" key="6">
    <source>
        <dbReference type="ARBA" id="ARBA00022679"/>
    </source>
</evidence>
<dbReference type="GO" id="GO:0000155">
    <property type="term" value="F:phosphorelay sensor kinase activity"/>
    <property type="evidence" value="ECO:0007669"/>
    <property type="project" value="InterPro"/>
</dbReference>
<sequence>MFEMTSSIASIAPGLRWLIRLRWLSLAGQCLLFATSAYFLHIALPLAVVLPCLAITAGSNLFVTLRGDKLRETECCAALLLLDTLTLSVILYSLGGPHNPFTAFYLLHVTIAAVLLPALWTWIGVVLCSICYALLFLSPYEIKSGLGISCCGSFDFHLQGMLLAMILVGICIAFFVGQLKSALALREVQLQEAMLLGVRNEKFAGLATLAAGVAHELATPLNTIAVISSDLEKQACDQCESSGCLHDAKLIRSEVDRCRAILENLAENTTDKIGENPQSFMLGDIPARLKEFLSPANYSRISAEITEPRLTVFVPSTTLLQALAVLVKNACEADESGRPVILRIETDRERVLATVQDCGPGMTPDVAAHAGEPFFTTKDPGKGMGLGLFLVRMFTERMKGRLRIESDPGRGTRVFMEFPLTA</sequence>
<dbReference type="EC" id="2.7.13.3" evidence="3"/>
<dbReference type="InterPro" id="IPR036097">
    <property type="entry name" value="HisK_dim/P_sf"/>
</dbReference>
<evidence type="ECO:0000256" key="8">
    <source>
        <dbReference type="ARBA" id="ARBA00022777"/>
    </source>
</evidence>
<dbReference type="PANTHER" id="PTHR44936:SF10">
    <property type="entry name" value="SENSOR PROTEIN RSTB"/>
    <property type="match status" value="1"/>
</dbReference>
<feature type="domain" description="Histidine kinase" evidence="11">
    <location>
        <begin position="212"/>
        <end position="422"/>
    </location>
</feature>
<keyword evidence="10" id="KW-0812">Transmembrane</keyword>
<evidence type="ECO:0000256" key="10">
    <source>
        <dbReference type="SAM" id="Phobius"/>
    </source>
</evidence>
<dbReference type="EMBL" id="BDCO01000002">
    <property type="protein sequence ID" value="GAT34348.1"/>
    <property type="molecule type" value="Genomic_DNA"/>
</dbReference>
<feature type="transmembrane region" description="Helical" evidence="10">
    <location>
        <begin position="75"/>
        <end position="94"/>
    </location>
</feature>
<evidence type="ECO:0000256" key="9">
    <source>
        <dbReference type="ARBA" id="ARBA00022840"/>
    </source>
</evidence>
<dbReference type="Gene3D" id="3.30.565.10">
    <property type="entry name" value="Histidine kinase-like ATPase, C-terminal domain"/>
    <property type="match status" value="1"/>
</dbReference>
<keyword evidence="4" id="KW-1003">Cell membrane</keyword>
<evidence type="ECO:0000256" key="1">
    <source>
        <dbReference type="ARBA" id="ARBA00000085"/>
    </source>
</evidence>
<dbReference type="InterPro" id="IPR004358">
    <property type="entry name" value="Sig_transdc_His_kin-like_C"/>
</dbReference>
<keyword evidence="6" id="KW-0808">Transferase</keyword>
<dbReference type="PRINTS" id="PR00344">
    <property type="entry name" value="BCTRLSENSOR"/>
</dbReference>
<comment type="catalytic activity">
    <reaction evidence="1">
        <text>ATP + protein L-histidine = ADP + protein N-phospho-L-histidine.</text>
        <dbReference type="EC" id="2.7.13.3"/>
    </reaction>
</comment>
<dbReference type="InterPro" id="IPR005467">
    <property type="entry name" value="His_kinase_dom"/>
</dbReference>
<dbReference type="GO" id="GO:0005886">
    <property type="term" value="C:plasma membrane"/>
    <property type="evidence" value="ECO:0007669"/>
    <property type="project" value="UniProtKB-SubCell"/>
</dbReference>
<dbReference type="Gene3D" id="1.10.287.130">
    <property type="match status" value="1"/>
</dbReference>
<keyword evidence="8 12" id="KW-0418">Kinase</keyword>
<evidence type="ECO:0000256" key="7">
    <source>
        <dbReference type="ARBA" id="ARBA00022741"/>
    </source>
</evidence>
<keyword evidence="10" id="KW-1133">Transmembrane helix</keyword>
<evidence type="ECO:0000256" key="3">
    <source>
        <dbReference type="ARBA" id="ARBA00012438"/>
    </source>
</evidence>
<keyword evidence="7" id="KW-0547">Nucleotide-binding</keyword>
<comment type="caution">
    <text evidence="12">The sequence shown here is derived from an EMBL/GenBank/DDBJ whole genome shotgun (WGS) entry which is preliminary data.</text>
</comment>
<organism evidence="12 13">
    <name type="scientific">Terrimicrobium sacchariphilum</name>
    <dbReference type="NCBI Taxonomy" id="690879"/>
    <lineage>
        <taxon>Bacteria</taxon>
        <taxon>Pseudomonadati</taxon>
        <taxon>Verrucomicrobiota</taxon>
        <taxon>Terrimicrobiia</taxon>
        <taxon>Terrimicrobiales</taxon>
        <taxon>Terrimicrobiaceae</taxon>
        <taxon>Terrimicrobium</taxon>
    </lineage>
</organism>
<evidence type="ECO:0000256" key="4">
    <source>
        <dbReference type="ARBA" id="ARBA00022475"/>
    </source>
</evidence>
<feature type="transmembrane region" description="Helical" evidence="10">
    <location>
        <begin position="46"/>
        <end position="63"/>
    </location>
</feature>
<dbReference type="PANTHER" id="PTHR44936">
    <property type="entry name" value="SENSOR PROTEIN CREC"/>
    <property type="match status" value="1"/>
</dbReference>
<evidence type="ECO:0000256" key="5">
    <source>
        <dbReference type="ARBA" id="ARBA00022553"/>
    </source>
</evidence>
<dbReference type="PROSITE" id="PS50109">
    <property type="entry name" value="HIS_KIN"/>
    <property type="match status" value="1"/>
</dbReference>
<dbReference type="Proteomes" id="UP000076023">
    <property type="component" value="Unassembled WGS sequence"/>
</dbReference>
<dbReference type="InParanoid" id="A0A146GCS8"/>
<dbReference type="SUPFAM" id="SSF47384">
    <property type="entry name" value="Homodimeric domain of signal transducing histidine kinase"/>
    <property type="match status" value="1"/>
</dbReference>